<evidence type="ECO:0000256" key="3">
    <source>
        <dbReference type="ARBA" id="ARBA00022603"/>
    </source>
</evidence>
<feature type="domain" description="Ribosomal RNA adenine methylase transferase N-terminal" evidence="9">
    <location>
        <begin position="41"/>
        <end position="214"/>
    </location>
</feature>
<evidence type="ECO:0000256" key="6">
    <source>
        <dbReference type="ARBA" id="ARBA00022884"/>
    </source>
</evidence>
<dbReference type="RefSeq" id="WP_068540783.1">
    <property type="nucleotide sequence ID" value="NZ_LSFI01000003.1"/>
</dbReference>
<evidence type="ECO:0000313" key="10">
    <source>
        <dbReference type="EMBL" id="OAG28558.1"/>
    </source>
</evidence>
<dbReference type="NCBIfam" id="TIGR00755">
    <property type="entry name" value="ksgA"/>
    <property type="match status" value="1"/>
</dbReference>
<comment type="similarity">
    <text evidence="7">Belongs to the class I-like SAM-binding methyltransferase superfamily. rRNA adenine N(6)-methyltransferase family. RsmA subfamily.</text>
</comment>
<keyword evidence="2 7" id="KW-0698">rRNA processing</keyword>
<feature type="binding site" evidence="7 8">
    <location>
        <position position="107"/>
    </location>
    <ligand>
        <name>S-adenosyl-L-methionine</name>
        <dbReference type="ChEBI" id="CHEBI:59789"/>
    </ligand>
</feature>
<dbReference type="GO" id="GO:0003723">
    <property type="term" value="F:RNA binding"/>
    <property type="evidence" value="ECO:0007669"/>
    <property type="project" value="UniProtKB-UniRule"/>
</dbReference>
<dbReference type="EC" id="2.1.1.182" evidence="7"/>
<sequence length="286" mass="32272">MPEQPLKNSPSKIPSARELLRRYDLKAKKSLGQNFLADPRIAQKIVALSGLPEEKIVVELGVGLGTLTYALAQKAQKVIGFELDQNLIEILEKESFLTPTVEIRHGDILKLDYHALSEEIGQKLILFGNLPYYLSSRLLWELIQSRKNIDFCVFMFQKEVAERLLARPGHKNYGPLSILLALTAETEKLMDLSPGCFYPPPEVRSSLIKIKFLNDSLPNEKKLLQVLKASFANRRKKLATNLRALDLSKDEARNLLEEIDISPDARAEELPPEKFLALAEKLSKDG</sequence>
<gene>
    <name evidence="7" type="primary">rsmA</name>
    <name evidence="7" type="synonym">ksgA</name>
    <name evidence="10" type="ORF">TH606_00965</name>
</gene>
<proteinExistence type="inferred from homology"/>
<dbReference type="Gene3D" id="1.10.8.100">
    <property type="entry name" value="Ribosomal RNA adenine dimethylase-like, domain 2"/>
    <property type="match status" value="1"/>
</dbReference>
<keyword evidence="11" id="KW-1185">Reference proteome</keyword>
<feature type="binding site" evidence="7 8">
    <location>
        <position position="82"/>
    </location>
    <ligand>
        <name>S-adenosyl-L-methionine</name>
        <dbReference type="ChEBI" id="CHEBI:59789"/>
    </ligand>
</feature>
<evidence type="ECO:0000256" key="4">
    <source>
        <dbReference type="ARBA" id="ARBA00022679"/>
    </source>
</evidence>
<feature type="binding site" evidence="7 8">
    <location>
        <position position="61"/>
    </location>
    <ligand>
        <name>S-adenosyl-L-methionine</name>
        <dbReference type="ChEBI" id="CHEBI:59789"/>
    </ligand>
</feature>
<dbReference type="GO" id="GO:0052908">
    <property type="term" value="F:16S rRNA (adenine(1518)-N(6)/adenine(1519)-N(6))-dimethyltransferase activity"/>
    <property type="evidence" value="ECO:0007669"/>
    <property type="project" value="UniProtKB-EC"/>
</dbReference>
<comment type="caution">
    <text evidence="10">The sequence shown here is derived from an EMBL/GenBank/DDBJ whole genome shotgun (WGS) entry which is preliminary data.</text>
</comment>
<keyword evidence="6 7" id="KW-0694">RNA-binding</keyword>
<dbReference type="PROSITE" id="PS51689">
    <property type="entry name" value="SAM_RNA_A_N6_MT"/>
    <property type="match status" value="1"/>
</dbReference>
<dbReference type="GO" id="GO:0005829">
    <property type="term" value="C:cytosol"/>
    <property type="evidence" value="ECO:0007669"/>
    <property type="project" value="TreeGrafter"/>
</dbReference>
<dbReference type="InterPro" id="IPR020596">
    <property type="entry name" value="rRNA_Ade_Mease_Trfase_CS"/>
</dbReference>
<dbReference type="CDD" id="cd02440">
    <property type="entry name" value="AdoMet_MTases"/>
    <property type="match status" value="1"/>
</dbReference>
<organism evidence="10 11">
    <name type="scientific">Thermodesulfatator autotrophicus</name>
    <dbReference type="NCBI Taxonomy" id="1795632"/>
    <lineage>
        <taxon>Bacteria</taxon>
        <taxon>Pseudomonadati</taxon>
        <taxon>Thermodesulfobacteriota</taxon>
        <taxon>Thermodesulfobacteria</taxon>
        <taxon>Thermodesulfobacteriales</taxon>
        <taxon>Thermodesulfatatoraceae</taxon>
        <taxon>Thermodesulfatator</taxon>
    </lineage>
</organism>
<reference evidence="10 11" key="1">
    <citation type="submission" date="2016-02" db="EMBL/GenBank/DDBJ databases">
        <title>Draft genome sequence of Thermodesulfatator sp. S606.</title>
        <authorList>
            <person name="Lai Q."/>
            <person name="Cao J."/>
            <person name="Dupont S."/>
            <person name="Shao Z."/>
            <person name="Jebbar M."/>
            <person name="Alain K."/>
        </authorList>
    </citation>
    <scope>NUCLEOTIDE SEQUENCE [LARGE SCALE GENOMIC DNA]</scope>
    <source>
        <strain evidence="10 11">S606</strain>
    </source>
</reference>
<dbReference type="SMART" id="SM00650">
    <property type="entry name" value="rADc"/>
    <property type="match status" value="1"/>
</dbReference>
<evidence type="ECO:0000256" key="5">
    <source>
        <dbReference type="ARBA" id="ARBA00022691"/>
    </source>
</evidence>
<dbReference type="AlphaFoldDB" id="A0A177E9T2"/>
<dbReference type="InterPro" id="IPR001737">
    <property type="entry name" value="KsgA/Erm"/>
</dbReference>
<keyword evidence="1 7" id="KW-0963">Cytoplasm</keyword>
<evidence type="ECO:0000256" key="7">
    <source>
        <dbReference type="HAMAP-Rule" id="MF_00607"/>
    </source>
</evidence>
<evidence type="ECO:0000256" key="8">
    <source>
        <dbReference type="PROSITE-ProRule" id="PRU01026"/>
    </source>
</evidence>
<dbReference type="Proteomes" id="UP000076964">
    <property type="component" value="Unassembled WGS sequence"/>
</dbReference>
<accession>A0A177E9T2</accession>
<dbReference type="PANTHER" id="PTHR11727:SF7">
    <property type="entry name" value="DIMETHYLADENOSINE TRANSFERASE-RELATED"/>
    <property type="match status" value="1"/>
</dbReference>
<evidence type="ECO:0000256" key="2">
    <source>
        <dbReference type="ARBA" id="ARBA00022552"/>
    </source>
</evidence>
<comment type="catalytic activity">
    <reaction evidence="7">
        <text>adenosine(1518)/adenosine(1519) in 16S rRNA + 4 S-adenosyl-L-methionine = N(6)-dimethyladenosine(1518)/N(6)-dimethyladenosine(1519) in 16S rRNA + 4 S-adenosyl-L-homocysteine + 4 H(+)</text>
        <dbReference type="Rhea" id="RHEA:19609"/>
        <dbReference type="Rhea" id="RHEA-COMP:10232"/>
        <dbReference type="Rhea" id="RHEA-COMP:10233"/>
        <dbReference type="ChEBI" id="CHEBI:15378"/>
        <dbReference type="ChEBI" id="CHEBI:57856"/>
        <dbReference type="ChEBI" id="CHEBI:59789"/>
        <dbReference type="ChEBI" id="CHEBI:74411"/>
        <dbReference type="ChEBI" id="CHEBI:74493"/>
        <dbReference type="EC" id="2.1.1.182"/>
    </reaction>
</comment>
<name>A0A177E9T2_9BACT</name>
<keyword evidence="5 7" id="KW-0949">S-adenosyl-L-methionine</keyword>
<feature type="binding site" evidence="7 8">
    <location>
        <position position="129"/>
    </location>
    <ligand>
        <name>S-adenosyl-L-methionine</name>
        <dbReference type="ChEBI" id="CHEBI:59789"/>
    </ligand>
</feature>
<evidence type="ECO:0000313" key="11">
    <source>
        <dbReference type="Proteomes" id="UP000076964"/>
    </source>
</evidence>
<dbReference type="InterPro" id="IPR011530">
    <property type="entry name" value="rRNA_adenine_dimethylase"/>
</dbReference>
<dbReference type="HAMAP" id="MF_00607">
    <property type="entry name" value="16SrRNA_methyltr_A"/>
    <property type="match status" value="1"/>
</dbReference>
<dbReference type="EMBL" id="LSFI01000003">
    <property type="protein sequence ID" value="OAG28558.1"/>
    <property type="molecule type" value="Genomic_DNA"/>
</dbReference>
<keyword evidence="4 7" id="KW-0808">Transferase</keyword>
<dbReference type="Pfam" id="PF00398">
    <property type="entry name" value="RrnaAD"/>
    <property type="match status" value="1"/>
</dbReference>
<comment type="subcellular location">
    <subcellularLocation>
        <location evidence="7">Cytoplasm</location>
    </subcellularLocation>
</comment>
<dbReference type="Gene3D" id="3.40.50.150">
    <property type="entry name" value="Vaccinia Virus protein VP39"/>
    <property type="match status" value="1"/>
</dbReference>
<feature type="binding site" evidence="7 8">
    <location>
        <position position="34"/>
    </location>
    <ligand>
        <name>S-adenosyl-L-methionine</name>
        <dbReference type="ChEBI" id="CHEBI:59789"/>
    </ligand>
</feature>
<dbReference type="InterPro" id="IPR029063">
    <property type="entry name" value="SAM-dependent_MTases_sf"/>
</dbReference>
<comment type="function">
    <text evidence="7">Specifically dimethylates two adjacent adenosines (A1518 and A1519) in the loop of a conserved hairpin near the 3'-end of 16S rRNA in the 30S particle. May play a critical role in biogenesis of 30S subunits.</text>
</comment>
<dbReference type="SUPFAM" id="SSF53335">
    <property type="entry name" value="S-adenosyl-L-methionine-dependent methyltransferases"/>
    <property type="match status" value="1"/>
</dbReference>
<feature type="binding site" evidence="7 8">
    <location>
        <position position="36"/>
    </location>
    <ligand>
        <name>S-adenosyl-L-methionine</name>
        <dbReference type="ChEBI" id="CHEBI:59789"/>
    </ligand>
</feature>
<evidence type="ECO:0000259" key="9">
    <source>
        <dbReference type="SMART" id="SM00650"/>
    </source>
</evidence>
<dbReference type="STRING" id="1795632.TH606_00965"/>
<dbReference type="InterPro" id="IPR023165">
    <property type="entry name" value="rRNA_Ade_diMease-like_C"/>
</dbReference>
<dbReference type="PANTHER" id="PTHR11727">
    <property type="entry name" value="DIMETHYLADENOSINE TRANSFERASE"/>
    <property type="match status" value="1"/>
</dbReference>
<dbReference type="PROSITE" id="PS01131">
    <property type="entry name" value="RRNA_A_DIMETH"/>
    <property type="match status" value="1"/>
</dbReference>
<protein>
    <recommendedName>
        <fullName evidence="7">Ribosomal RNA small subunit methyltransferase A</fullName>
        <ecNumber evidence="7">2.1.1.182</ecNumber>
    </recommendedName>
    <alternativeName>
        <fullName evidence="7">16S rRNA (adenine(1518)-N(6)/adenine(1519)-N(6))-dimethyltransferase</fullName>
    </alternativeName>
    <alternativeName>
        <fullName evidence="7">16S rRNA dimethyladenosine transferase</fullName>
    </alternativeName>
    <alternativeName>
        <fullName evidence="7">16S rRNA dimethylase</fullName>
    </alternativeName>
    <alternativeName>
        <fullName evidence="7">S-adenosylmethionine-6-N', N'-adenosyl(rRNA) dimethyltransferase</fullName>
    </alternativeName>
</protein>
<dbReference type="InterPro" id="IPR020598">
    <property type="entry name" value="rRNA_Ade_methylase_Trfase_N"/>
</dbReference>
<evidence type="ECO:0000256" key="1">
    <source>
        <dbReference type="ARBA" id="ARBA00022490"/>
    </source>
</evidence>
<keyword evidence="3 7" id="KW-0489">Methyltransferase</keyword>